<comment type="caution">
    <text evidence="3">The sequence shown here is derived from an EMBL/GenBank/DDBJ whole genome shotgun (WGS) entry which is preliminary data.</text>
</comment>
<keyword evidence="4" id="KW-1185">Reference proteome</keyword>
<reference evidence="3 4" key="1">
    <citation type="submission" date="2018-11" db="EMBL/GenBank/DDBJ databases">
        <title>The genome draft of YIM 96095.</title>
        <authorList>
            <person name="Tang S.-K."/>
            <person name="Chunyu W.-X."/>
            <person name="Feng Y.-Z."/>
        </authorList>
    </citation>
    <scope>NUCLEOTIDE SEQUENCE [LARGE SCALE GENOMIC DNA]</scope>
    <source>
        <strain evidence="3 4">YIM 96095</strain>
    </source>
</reference>
<keyword evidence="1 3" id="KW-0560">Oxidoreductase</keyword>
<evidence type="ECO:0000259" key="2">
    <source>
        <dbReference type="Pfam" id="PF01243"/>
    </source>
</evidence>
<accession>A0A3N0E276</accession>
<dbReference type="AlphaFoldDB" id="A0A3N0E276"/>
<dbReference type="Proteomes" id="UP000269198">
    <property type="component" value="Unassembled WGS sequence"/>
</dbReference>
<dbReference type="PANTHER" id="PTHR35176">
    <property type="entry name" value="HEME OXYGENASE HI_0854-RELATED"/>
    <property type="match status" value="1"/>
</dbReference>
<dbReference type="PANTHER" id="PTHR35176:SF6">
    <property type="entry name" value="HEME OXYGENASE HI_0854-RELATED"/>
    <property type="match status" value="1"/>
</dbReference>
<feature type="domain" description="Pyridoxamine 5'-phosphate oxidase N-terminal" evidence="2">
    <location>
        <begin position="9"/>
        <end position="94"/>
    </location>
</feature>
<dbReference type="GO" id="GO:0016627">
    <property type="term" value="F:oxidoreductase activity, acting on the CH-CH group of donors"/>
    <property type="evidence" value="ECO:0007669"/>
    <property type="project" value="TreeGrafter"/>
</dbReference>
<organism evidence="3 4">
    <name type="scientific">Halostreptopolyspora alba</name>
    <dbReference type="NCBI Taxonomy" id="2487137"/>
    <lineage>
        <taxon>Bacteria</taxon>
        <taxon>Bacillati</taxon>
        <taxon>Actinomycetota</taxon>
        <taxon>Actinomycetes</taxon>
        <taxon>Streptosporangiales</taxon>
        <taxon>Nocardiopsidaceae</taxon>
        <taxon>Halostreptopolyspora</taxon>
    </lineage>
</organism>
<dbReference type="Gene3D" id="2.30.110.10">
    <property type="entry name" value="Electron Transport, Fmn-binding Protein, Chain A"/>
    <property type="match status" value="1"/>
</dbReference>
<dbReference type="EMBL" id="RJMB01000028">
    <property type="protein sequence ID" value="RNL81925.1"/>
    <property type="molecule type" value="Genomic_DNA"/>
</dbReference>
<dbReference type="GO" id="GO:0005829">
    <property type="term" value="C:cytosol"/>
    <property type="evidence" value="ECO:0007669"/>
    <property type="project" value="TreeGrafter"/>
</dbReference>
<dbReference type="SUPFAM" id="SSF50475">
    <property type="entry name" value="FMN-binding split barrel"/>
    <property type="match status" value="1"/>
</dbReference>
<dbReference type="InterPro" id="IPR052019">
    <property type="entry name" value="F420H2_bilvrd_red/Heme_oxyg"/>
</dbReference>
<sequence>MTFTQTEIEYLADQRLGRIATVAPDGYPHNRPVGVHYNSTEQTIDVVGYDLSDSGKWRNAKAHPRVSFVVDDLASVQPWRPRGIEVRGDAELLRGSGVSPFGDEVIRIHPRRILSWGLDPDEPRGMAKRDVAAPTG</sequence>
<dbReference type="NCBIfam" id="TIGR04023">
    <property type="entry name" value="PPOX_MSMEG_5819"/>
    <property type="match status" value="1"/>
</dbReference>
<dbReference type="InterPro" id="IPR024031">
    <property type="entry name" value="MSMEG_5819/OxyR"/>
</dbReference>
<evidence type="ECO:0000313" key="3">
    <source>
        <dbReference type="EMBL" id="RNL81925.1"/>
    </source>
</evidence>
<dbReference type="InterPro" id="IPR012349">
    <property type="entry name" value="Split_barrel_FMN-bd"/>
</dbReference>
<protein>
    <submittedName>
        <fullName evidence="3">PPOX class F420-dependent oxidoreductase</fullName>
        <ecNumber evidence="3">1.-.-.-</ecNumber>
    </submittedName>
</protein>
<dbReference type="RefSeq" id="WP_123203128.1">
    <property type="nucleotide sequence ID" value="NZ_RJMB01000028.1"/>
</dbReference>
<proteinExistence type="predicted"/>
<dbReference type="GO" id="GO:0070967">
    <property type="term" value="F:coenzyme F420 binding"/>
    <property type="evidence" value="ECO:0007669"/>
    <property type="project" value="TreeGrafter"/>
</dbReference>
<dbReference type="InterPro" id="IPR011576">
    <property type="entry name" value="Pyridox_Oxase_N"/>
</dbReference>
<dbReference type="EC" id="1.-.-.-" evidence="3"/>
<gene>
    <name evidence="3" type="ORF">EFW17_20875</name>
</gene>
<name>A0A3N0E276_9ACTN</name>
<evidence type="ECO:0000313" key="4">
    <source>
        <dbReference type="Proteomes" id="UP000269198"/>
    </source>
</evidence>
<dbReference type="Pfam" id="PF01243">
    <property type="entry name" value="PNPOx_N"/>
    <property type="match status" value="1"/>
</dbReference>
<evidence type="ECO:0000256" key="1">
    <source>
        <dbReference type="ARBA" id="ARBA00023002"/>
    </source>
</evidence>
<dbReference type="OrthoDB" id="3693562at2"/>